<reference evidence="2" key="1">
    <citation type="submission" date="2016-11" db="UniProtKB">
        <authorList>
            <consortium name="WormBaseParasite"/>
        </authorList>
    </citation>
    <scope>IDENTIFICATION</scope>
    <source>
        <strain evidence="2">KR3021</strain>
    </source>
</reference>
<protein>
    <submittedName>
        <fullName evidence="2">Nudix hydrolase domain-containing protein</fullName>
    </submittedName>
</protein>
<name>A0AC35TLX6_9BILA</name>
<organism evidence="1 2">
    <name type="scientific">Rhabditophanes sp. KR3021</name>
    <dbReference type="NCBI Taxonomy" id="114890"/>
    <lineage>
        <taxon>Eukaryota</taxon>
        <taxon>Metazoa</taxon>
        <taxon>Ecdysozoa</taxon>
        <taxon>Nematoda</taxon>
        <taxon>Chromadorea</taxon>
        <taxon>Rhabditida</taxon>
        <taxon>Tylenchina</taxon>
        <taxon>Panagrolaimomorpha</taxon>
        <taxon>Strongyloidoidea</taxon>
        <taxon>Alloionematidae</taxon>
        <taxon>Rhabditophanes</taxon>
    </lineage>
</organism>
<evidence type="ECO:0000313" key="2">
    <source>
        <dbReference type="WBParaSite" id="RSKR_0000189800.1"/>
    </source>
</evidence>
<dbReference type="WBParaSite" id="RSKR_0000189800.1">
    <property type="protein sequence ID" value="RSKR_0000189800.1"/>
    <property type="gene ID" value="RSKR_0000189800"/>
</dbReference>
<dbReference type="Proteomes" id="UP000095286">
    <property type="component" value="Unplaced"/>
</dbReference>
<accession>A0AC35TLX6</accession>
<proteinExistence type="predicted"/>
<sequence>MYQLESIEIFVNEMFQGTAKAKLAANLARAFYIHKSAEKVSDEDELDANHFYFYVACLEKFDDNCKVNPDIAEDHQWLTKEEVAHDIKPISVVKALQPTILNAKWN</sequence>
<evidence type="ECO:0000313" key="1">
    <source>
        <dbReference type="Proteomes" id="UP000095286"/>
    </source>
</evidence>